<keyword evidence="4" id="KW-1185">Reference proteome</keyword>
<feature type="signal peptide" evidence="1">
    <location>
        <begin position="1"/>
        <end position="17"/>
    </location>
</feature>
<evidence type="ECO:0000313" key="4">
    <source>
        <dbReference type="Proteomes" id="UP000320333"/>
    </source>
</evidence>
<gene>
    <name evidence="3" type="ORF">CcCBS67573_g01993</name>
</gene>
<name>A0A507FK14_9FUNG</name>
<dbReference type="EMBL" id="QEAP01000037">
    <property type="protein sequence ID" value="TPX76771.1"/>
    <property type="molecule type" value="Genomic_DNA"/>
</dbReference>
<evidence type="ECO:0000313" key="3">
    <source>
        <dbReference type="EMBL" id="TPX76771.1"/>
    </source>
</evidence>
<evidence type="ECO:0000259" key="2">
    <source>
        <dbReference type="PROSITE" id="PS50836"/>
    </source>
</evidence>
<feature type="domain" description="DOMON" evidence="2">
    <location>
        <begin position="22"/>
        <end position="144"/>
    </location>
</feature>
<dbReference type="InterPro" id="IPR005018">
    <property type="entry name" value="DOMON_domain"/>
</dbReference>
<dbReference type="SUPFAM" id="SSF49344">
    <property type="entry name" value="CBD9-like"/>
    <property type="match status" value="1"/>
</dbReference>
<comment type="caution">
    <text evidence="3">The sequence shown here is derived from an EMBL/GenBank/DDBJ whole genome shotgun (WGS) entry which is preliminary data.</text>
</comment>
<proteinExistence type="predicted"/>
<protein>
    <recommendedName>
        <fullName evidence="2">DOMON domain-containing protein</fullName>
    </recommendedName>
</protein>
<feature type="chain" id="PRO_5021501532" description="DOMON domain-containing protein" evidence="1">
    <location>
        <begin position="18"/>
        <end position="198"/>
    </location>
</feature>
<dbReference type="PROSITE" id="PS50836">
    <property type="entry name" value="DOMON"/>
    <property type="match status" value="1"/>
</dbReference>
<keyword evidence="1" id="KW-0732">Signal</keyword>
<accession>A0A507FK14</accession>
<sequence>MPMLSIALLIAAQAVSALSDTAGLGFSFTATSSDATSATVCISGKVAQNSYIGLGIATTPSAGAGMSGADITIVYPDAANAVKVIHGAGAGHVFTADSSVLTLTSASSYSNGVLNACFTRPMAASGAGSLALVNGPAGYIWATGAVSNGVPSQHAQKGSIANANLFAAQAPAAPSKTGSAAGNTLLSAFGLILAAVVV</sequence>
<reference evidence="3 4" key="1">
    <citation type="journal article" date="2019" name="Sci. Rep.">
        <title>Comparative genomics of chytrid fungi reveal insights into the obligate biotrophic and pathogenic lifestyle of Synchytrium endobioticum.</title>
        <authorList>
            <person name="van de Vossenberg B.T.L.H."/>
            <person name="Warris S."/>
            <person name="Nguyen H.D.T."/>
            <person name="van Gent-Pelzer M.P.E."/>
            <person name="Joly D.L."/>
            <person name="van de Geest H.C."/>
            <person name="Bonants P.J.M."/>
            <person name="Smith D.S."/>
            <person name="Levesque C.A."/>
            <person name="van der Lee T.A.J."/>
        </authorList>
    </citation>
    <scope>NUCLEOTIDE SEQUENCE [LARGE SCALE GENOMIC DNA]</scope>
    <source>
        <strain evidence="3 4">CBS 675.73</strain>
    </source>
</reference>
<organism evidence="3 4">
    <name type="scientific">Chytriomyces confervae</name>
    <dbReference type="NCBI Taxonomy" id="246404"/>
    <lineage>
        <taxon>Eukaryota</taxon>
        <taxon>Fungi</taxon>
        <taxon>Fungi incertae sedis</taxon>
        <taxon>Chytridiomycota</taxon>
        <taxon>Chytridiomycota incertae sedis</taxon>
        <taxon>Chytridiomycetes</taxon>
        <taxon>Chytridiales</taxon>
        <taxon>Chytriomycetaceae</taxon>
        <taxon>Chytriomyces</taxon>
    </lineage>
</organism>
<dbReference type="OrthoDB" id="2157614at2759"/>
<dbReference type="AlphaFoldDB" id="A0A507FK14"/>
<dbReference type="Proteomes" id="UP000320333">
    <property type="component" value="Unassembled WGS sequence"/>
</dbReference>
<evidence type="ECO:0000256" key="1">
    <source>
        <dbReference type="SAM" id="SignalP"/>
    </source>
</evidence>